<gene>
    <name evidence="1" type="ORF">R3P38DRAFT_2578509</name>
</gene>
<sequence length="74" mass="8534">KRFGLWLHLGMDPFTGRIEWVKIWWSNRNSKLGTSYFIDACREIDGVFVVRKLNVAHTLCLGIPMISLGQRTLA</sequence>
<evidence type="ECO:0000313" key="1">
    <source>
        <dbReference type="EMBL" id="KAK6981417.1"/>
    </source>
</evidence>
<proteinExistence type="predicted"/>
<keyword evidence="2" id="KW-1185">Reference proteome</keyword>
<name>A0AAV9ZG33_9AGAR</name>
<protein>
    <submittedName>
        <fullName evidence="1">Uncharacterized protein</fullName>
    </submittedName>
</protein>
<comment type="caution">
    <text evidence="1">The sequence shown here is derived from an EMBL/GenBank/DDBJ whole genome shotgun (WGS) entry which is preliminary data.</text>
</comment>
<accession>A0AAV9ZG33</accession>
<dbReference type="EMBL" id="JAWWNJ010000150">
    <property type="protein sequence ID" value="KAK6981417.1"/>
    <property type="molecule type" value="Genomic_DNA"/>
</dbReference>
<reference evidence="1 2" key="1">
    <citation type="journal article" date="2024" name="J Genomics">
        <title>Draft genome sequencing and assembly of Favolaschia claudopus CIRM-BRFM 2984 isolated from oak limbs.</title>
        <authorList>
            <person name="Navarro D."/>
            <person name="Drula E."/>
            <person name="Chaduli D."/>
            <person name="Cazenave R."/>
            <person name="Ahrendt S."/>
            <person name="Wang J."/>
            <person name="Lipzen A."/>
            <person name="Daum C."/>
            <person name="Barry K."/>
            <person name="Grigoriev I.V."/>
            <person name="Favel A."/>
            <person name="Rosso M.N."/>
            <person name="Martin F."/>
        </authorList>
    </citation>
    <scope>NUCLEOTIDE SEQUENCE [LARGE SCALE GENOMIC DNA]</scope>
    <source>
        <strain evidence="1 2">CIRM-BRFM 2984</strain>
    </source>
</reference>
<organism evidence="1 2">
    <name type="scientific">Favolaschia claudopus</name>
    <dbReference type="NCBI Taxonomy" id="2862362"/>
    <lineage>
        <taxon>Eukaryota</taxon>
        <taxon>Fungi</taxon>
        <taxon>Dikarya</taxon>
        <taxon>Basidiomycota</taxon>
        <taxon>Agaricomycotina</taxon>
        <taxon>Agaricomycetes</taxon>
        <taxon>Agaricomycetidae</taxon>
        <taxon>Agaricales</taxon>
        <taxon>Marasmiineae</taxon>
        <taxon>Mycenaceae</taxon>
        <taxon>Favolaschia</taxon>
    </lineage>
</organism>
<feature type="non-terminal residue" evidence="1">
    <location>
        <position position="1"/>
    </location>
</feature>
<dbReference type="Proteomes" id="UP001362999">
    <property type="component" value="Unassembled WGS sequence"/>
</dbReference>
<dbReference type="AlphaFoldDB" id="A0AAV9ZG33"/>
<evidence type="ECO:0000313" key="2">
    <source>
        <dbReference type="Proteomes" id="UP001362999"/>
    </source>
</evidence>